<evidence type="ECO:0000259" key="2">
    <source>
        <dbReference type="Pfam" id="PF08327"/>
    </source>
</evidence>
<reference evidence="3" key="2">
    <citation type="submission" date="2020-09" db="EMBL/GenBank/DDBJ databases">
        <authorList>
            <person name="Sun Q."/>
            <person name="Kim S."/>
        </authorList>
    </citation>
    <scope>NUCLEOTIDE SEQUENCE</scope>
    <source>
        <strain evidence="3">KCTC 42650</strain>
    </source>
</reference>
<dbReference type="EMBL" id="BNCJ01000001">
    <property type="protein sequence ID" value="GHF36735.1"/>
    <property type="molecule type" value="Genomic_DNA"/>
</dbReference>
<reference evidence="3" key="1">
    <citation type="journal article" date="2014" name="Int. J. Syst. Evol. Microbiol.">
        <title>Complete genome sequence of Corynebacterium casei LMG S-19264T (=DSM 44701T), isolated from a smear-ripened cheese.</title>
        <authorList>
            <consortium name="US DOE Joint Genome Institute (JGI-PGF)"/>
            <person name="Walter F."/>
            <person name="Albersmeier A."/>
            <person name="Kalinowski J."/>
            <person name="Ruckert C."/>
        </authorList>
    </citation>
    <scope>NUCLEOTIDE SEQUENCE</scope>
    <source>
        <strain evidence="3">KCTC 42650</strain>
    </source>
</reference>
<dbReference type="InterPro" id="IPR013538">
    <property type="entry name" value="ASHA1/2-like_C"/>
</dbReference>
<accession>A0A8J3M412</accession>
<comment type="caution">
    <text evidence="3">The sequence shown here is derived from an EMBL/GenBank/DDBJ whole genome shotgun (WGS) entry which is preliminary data.</text>
</comment>
<gene>
    <name evidence="3" type="ORF">GCM10017056_05750</name>
</gene>
<name>A0A8J3M412_9RHOB</name>
<protein>
    <recommendedName>
        <fullName evidence="2">Activator of Hsp90 ATPase homologue 1/2-like C-terminal domain-containing protein</fullName>
    </recommendedName>
</protein>
<evidence type="ECO:0000313" key="4">
    <source>
        <dbReference type="Proteomes" id="UP000626220"/>
    </source>
</evidence>
<organism evidence="3 4">
    <name type="scientific">Seohaeicola zhoushanensis</name>
    <dbReference type="NCBI Taxonomy" id="1569283"/>
    <lineage>
        <taxon>Bacteria</taxon>
        <taxon>Pseudomonadati</taxon>
        <taxon>Pseudomonadota</taxon>
        <taxon>Alphaproteobacteria</taxon>
        <taxon>Rhodobacterales</taxon>
        <taxon>Roseobacteraceae</taxon>
        <taxon>Seohaeicola</taxon>
    </lineage>
</organism>
<dbReference type="InterPro" id="IPR023393">
    <property type="entry name" value="START-like_dom_sf"/>
</dbReference>
<keyword evidence="4" id="KW-1185">Reference proteome</keyword>
<proteinExistence type="inferred from homology"/>
<evidence type="ECO:0000313" key="3">
    <source>
        <dbReference type="EMBL" id="GHF36735.1"/>
    </source>
</evidence>
<dbReference type="Proteomes" id="UP000626220">
    <property type="component" value="Unassembled WGS sequence"/>
</dbReference>
<dbReference type="SUPFAM" id="SSF55961">
    <property type="entry name" value="Bet v1-like"/>
    <property type="match status" value="1"/>
</dbReference>
<dbReference type="RefSeq" id="WP_189678524.1">
    <property type="nucleotide sequence ID" value="NZ_BNCJ01000001.1"/>
</dbReference>
<dbReference type="CDD" id="cd07814">
    <property type="entry name" value="SRPBCC_CalC_Aha1-like"/>
    <property type="match status" value="1"/>
</dbReference>
<comment type="similarity">
    <text evidence="1">Belongs to the AHA1 family.</text>
</comment>
<dbReference type="Pfam" id="PF08327">
    <property type="entry name" value="AHSA1"/>
    <property type="match status" value="1"/>
</dbReference>
<dbReference type="AlphaFoldDB" id="A0A8J3M412"/>
<feature type="domain" description="Activator of Hsp90 ATPase homologue 1/2-like C-terminal" evidence="2">
    <location>
        <begin position="14"/>
        <end position="151"/>
    </location>
</feature>
<evidence type="ECO:0000256" key="1">
    <source>
        <dbReference type="ARBA" id="ARBA00006817"/>
    </source>
</evidence>
<dbReference type="Gene3D" id="3.30.530.20">
    <property type="match status" value="1"/>
</dbReference>
<sequence>MKDTHDAEFVRDYNVSVDRLWKAVTRPEELVQWFGPEGVRIESCEMDFTRTGPWVCTMRGLESGNRFKVSGQVTSVRPPQQGDEGSVGFTWGWHDDEEVRGAESHVTFTVAATDTGARFTLSHRDLPTLEAAQGHTRGWLATLPKLERYLGQ</sequence>